<reference evidence="2 3" key="1">
    <citation type="submission" date="2018-04" db="EMBL/GenBank/DDBJ databases">
        <authorList>
            <person name="Vogel A."/>
        </authorList>
    </citation>
    <scope>NUCLEOTIDE SEQUENCE [LARGE SCALE GENOMIC DNA]</scope>
</reference>
<feature type="compositionally biased region" description="Low complexity" evidence="1">
    <location>
        <begin position="54"/>
        <end position="74"/>
    </location>
</feature>
<evidence type="ECO:0000313" key="2">
    <source>
        <dbReference type="EMBL" id="VFQ94865.1"/>
    </source>
</evidence>
<feature type="region of interest" description="Disordered" evidence="1">
    <location>
        <begin position="15"/>
        <end position="74"/>
    </location>
</feature>
<name>A0A484N0Q6_9ASTE</name>
<dbReference type="AlphaFoldDB" id="A0A484N0Q6"/>
<proteinExistence type="predicted"/>
<sequence length="205" mass="22725">MAAPKAKKLGAVLFRSKKRPRGGQAAVQQQATIHKRRRRTIDSRGGGGGDLCRKTAPPTTKSLKSSSSNNHNSPIVRAATDADHAIKKIDKRTPIPQHHTTRLIRETAAPPPPAAVEIPLSRPMALRAEMMKVRYADTIAKANQKKLGDPNWKAEEEEAVRLRQPQIERERAAARIAVERIQKTVEFNDAHSLMIDFYSLICSSC</sequence>
<evidence type="ECO:0000256" key="1">
    <source>
        <dbReference type="SAM" id="MobiDB-lite"/>
    </source>
</evidence>
<organism evidence="2 3">
    <name type="scientific">Cuscuta campestris</name>
    <dbReference type="NCBI Taxonomy" id="132261"/>
    <lineage>
        <taxon>Eukaryota</taxon>
        <taxon>Viridiplantae</taxon>
        <taxon>Streptophyta</taxon>
        <taxon>Embryophyta</taxon>
        <taxon>Tracheophyta</taxon>
        <taxon>Spermatophyta</taxon>
        <taxon>Magnoliopsida</taxon>
        <taxon>eudicotyledons</taxon>
        <taxon>Gunneridae</taxon>
        <taxon>Pentapetalae</taxon>
        <taxon>asterids</taxon>
        <taxon>lamiids</taxon>
        <taxon>Solanales</taxon>
        <taxon>Convolvulaceae</taxon>
        <taxon>Cuscuteae</taxon>
        <taxon>Cuscuta</taxon>
        <taxon>Cuscuta subgen. Grammica</taxon>
        <taxon>Cuscuta sect. Cleistogrammica</taxon>
    </lineage>
</organism>
<dbReference type="Proteomes" id="UP000595140">
    <property type="component" value="Unassembled WGS sequence"/>
</dbReference>
<dbReference type="EMBL" id="OOIL02005488">
    <property type="protein sequence ID" value="VFQ94865.1"/>
    <property type="molecule type" value="Genomic_DNA"/>
</dbReference>
<keyword evidence="3" id="KW-1185">Reference proteome</keyword>
<protein>
    <submittedName>
        <fullName evidence="2">Uncharacterized protein</fullName>
    </submittedName>
</protein>
<accession>A0A484N0Q6</accession>
<gene>
    <name evidence="2" type="ORF">CCAM_LOCUS36641</name>
</gene>
<evidence type="ECO:0000313" key="3">
    <source>
        <dbReference type="Proteomes" id="UP000595140"/>
    </source>
</evidence>